<comment type="caution">
    <text evidence="5">The sequence shown here is derived from an EMBL/GenBank/DDBJ whole genome shotgun (WGS) entry which is preliminary data.</text>
</comment>
<dbReference type="InterPro" id="IPR050219">
    <property type="entry name" value="DnaG_primase"/>
</dbReference>
<dbReference type="InterPro" id="IPR002694">
    <property type="entry name" value="Znf_CHC2"/>
</dbReference>
<protein>
    <recommendedName>
        <fullName evidence="4">Zinc finger CHC2-type domain-containing protein</fullName>
    </recommendedName>
</protein>
<dbReference type="GO" id="GO:0006269">
    <property type="term" value="P:DNA replication, synthesis of primer"/>
    <property type="evidence" value="ECO:0007669"/>
    <property type="project" value="TreeGrafter"/>
</dbReference>
<feature type="domain" description="Zinc finger CHC2-type" evidence="4">
    <location>
        <begin position="152"/>
        <end position="205"/>
    </location>
</feature>
<evidence type="ECO:0000256" key="2">
    <source>
        <dbReference type="ARBA" id="ARBA00022771"/>
    </source>
</evidence>
<dbReference type="SUPFAM" id="SSF57783">
    <property type="entry name" value="Zinc beta-ribbon"/>
    <property type="match status" value="1"/>
</dbReference>
<proteinExistence type="predicted"/>
<organism evidence="5 6">
    <name type="scientific">Candidatus Yanofskybacteria bacterium RIFCSPHIGHO2_01_FULL_41_53</name>
    <dbReference type="NCBI Taxonomy" id="1802663"/>
    <lineage>
        <taxon>Bacteria</taxon>
        <taxon>Candidatus Yanofskyibacteriota</taxon>
    </lineage>
</organism>
<keyword evidence="1" id="KW-0479">Metal-binding</keyword>
<dbReference type="PANTHER" id="PTHR30313:SF2">
    <property type="entry name" value="DNA PRIMASE"/>
    <property type="match status" value="1"/>
</dbReference>
<evidence type="ECO:0000313" key="5">
    <source>
        <dbReference type="EMBL" id="OGN01376.1"/>
    </source>
</evidence>
<dbReference type="GO" id="GO:0005737">
    <property type="term" value="C:cytoplasm"/>
    <property type="evidence" value="ECO:0007669"/>
    <property type="project" value="TreeGrafter"/>
</dbReference>
<dbReference type="GO" id="GO:0008270">
    <property type="term" value="F:zinc ion binding"/>
    <property type="evidence" value="ECO:0007669"/>
    <property type="project" value="UniProtKB-KW"/>
</dbReference>
<dbReference type="AlphaFoldDB" id="A0A1F8EMY1"/>
<reference evidence="5 6" key="1">
    <citation type="journal article" date="2016" name="Nat. Commun.">
        <title>Thousands of microbial genomes shed light on interconnected biogeochemical processes in an aquifer system.</title>
        <authorList>
            <person name="Anantharaman K."/>
            <person name="Brown C.T."/>
            <person name="Hug L.A."/>
            <person name="Sharon I."/>
            <person name="Castelle C.J."/>
            <person name="Probst A.J."/>
            <person name="Thomas B.C."/>
            <person name="Singh A."/>
            <person name="Wilkins M.J."/>
            <person name="Karaoz U."/>
            <person name="Brodie E.L."/>
            <person name="Williams K.H."/>
            <person name="Hubbard S.S."/>
            <person name="Banfield J.F."/>
        </authorList>
    </citation>
    <scope>NUCLEOTIDE SEQUENCE [LARGE SCALE GENOMIC DNA]</scope>
</reference>
<dbReference type="SMART" id="SM00400">
    <property type="entry name" value="ZnF_CHCC"/>
    <property type="match status" value="1"/>
</dbReference>
<evidence type="ECO:0000256" key="1">
    <source>
        <dbReference type="ARBA" id="ARBA00022723"/>
    </source>
</evidence>
<evidence type="ECO:0000259" key="4">
    <source>
        <dbReference type="SMART" id="SM00400"/>
    </source>
</evidence>
<dbReference type="Pfam" id="PF01807">
    <property type="entry name" value="Zn_ribbon_DnaG"/>
    <property type="match status" value="1"/>
</dbReference>
<evidence type="ECO:0000256" key="3">
    <source>
        <dbReference type="ARBA" id="ARBA00022833"/>
    </source>
</evidence>
<sequence length="207" mass="24061">MNQIQNKTENIDLDFLNYAWDLEKQWRSVQPKLSDSELLNIFPEAREIIPEKIAEWQEEGDRVAVIIKRKLSVISQKSAPENQWFWREIVKVFDGPELLKINQNIERLKRLKSVSRGRVPKGRLTEEDIERARVAPIENVVNGQFKKLGNKSVALCPFHNEKTPSFYVYPENRFHCYGCGKKGDAISFVMELNGLKFPDAVRFLNGI</sequence>
<dbReference type="EMBL" id="MGJD01000006">
    <property type="protein sequence ID" value="OGN01376.1"/>
    <property type="molecule type" value="Genomic_DNA"/>
</dbReference>
<keyword evidence="2" id="KW-0863">Zinc-finger</keyword>
<evidence type="ECO:0000313" key="6">
    <source>
        <dbReference type="Proteomes" id="UP000177117"/>
    </source>
</evidence>
<name>A0A1F8EMY1_9BACT</name>
<dbReference type="PANTHER" id="PTHR30313">
    <property type="entry name" value="DNA PRIMASE"/>
    <property type="match status" value="1"/>
</dbReference>
<dbReference type="Gene3D" id="3.90.580.10">
    <property type="entry name" value="Zinc finger, CHC2-type domain"/>
    <property type="match status" value="1"/>
</dbReference>
<keyword evidence="3" id="KW-0862">Zinc</keyword>
<dbReference type="InterPro" id="IPR036977">
    <property type="entry name" value="DNA_primase_Znf_CHC2"/>
</dbReference>
<dbReference type="Proteomes" id="UP000177117">
    <property type="component" value="Unassembled WGS sequence"/>
</dbReference>
<accession>A0A1F8EMY1</accession>
<gene>
    <name evidence="5" type="ORF">A2650_00635</name>
</gene>
<dbReference type="GO" id="GO:0003899">
    <property type="term" value="F:DNA-directed RNA polymerase activity"/>
    <property type="evidence" value="ECO:0007669"/>
    <property type="project" value="InterPro"/>
</dbReference>
<dbReference type="GO" id="GO:0003677">
    <property type="term" value="F:DNA binding"/>
    <property type="evidence" value="ECO:0007669"/>
    <property type="project" value="InterPro"/>
</dbReference>